<evidence type="ECO:0000313" key="2">
    <source>
        <dbReference type="EMBL" id="QNB45743.1"/>
    </source>
</evidence>
<accession>A0A7G6E0Y9</accession>
<feature type="domain" description="Flagellar Assembly Protein A N-terminal region" evidence="1">
    <location>
        <begin position="84"/>
        <end position="255"/>
    </location>
</feature>
<dbReference type="PANTHER" id="PTHR38032:SF1">
    <property type="entry name" value="RNA-BINDING PROTEIN KHPB N-TERMINAL DOMAIN-CONTAINING PROTEIN"/>
    <property type="match status" value="1"/>
</dbReference>
<protein>
    <submittedName>
        <fullName evidence="2">DUF342 domain-containing protein</fullName>
    </submittedName>
</protein>
<evidence type="ECO:0000259" key="1">
    <source>
        <dbReference type="Pfam" id="PF20250"/>
    </source>
</evidence>
<dbReference type="AlphaFoldDB" id="A0A7G6E0Y9"/>
<evidence type="ECO:0000313" key="3">
    <source>
        <dbReference type="Proteomes" id="UP000515847"/>
    </source>
</evidence>
<sequence length="540" mass="59893">MEEKNIGSSGRNYYLTVKDDGIYLKIVHEPLLFPVVPEDIFADLRKRKIPFEENKIEKIYAAADGTEHKISPLLDGCNLDPLLKIKVSPDKNKAYLQVYPALNKRQFNAEDIINIVAEHGIVEGIKTEIFPKIVAEQDNFHEWLIAEGIECKNGEDAKLIFHFNPKGLDIKPRELEDGSVDFYNLNLIQLVQAGTTLVEKIPATQGVDGKNIYGENIKAAAGKDIRLPLGLNTQAINNNTAIIATAQGHVVMANNKINVFPIYEVRGDVDFATGNIKFPGNVKVYGSVRHGFQIESGGDVEIAGNLEGEIIADGNVQVKKGIVRGKVTAKGYVYARSIEHGYIESGADVIVTEAIMHSTVLATRKISVGGKKGLIVGGQCSAVEEILAKNIGSHMATVTTLEVGVRPELRQEYKEISRKLTVNQENYDKVQKAIKMLQEVKQKIGELPPDKNSLLLKLNKTQYQITQENEELGKRKAELEGIFQDMVNAKVRVENTVYPGVTVIIGKATYTVRDEMRKVILKLDGLDVKPFPSQGRRDWL</sequence>
<dbReference type="PANTHER" id="PTHR38032">
    <property type="entry name" value="POLYMERASE-RELATED"/>
    <property type="match status" value="1"/>
</dbReference>
<dbReference type="EMBL" id="CP045798">
    <property type="protein sequence ID" value="QNB45743.1"/>
    <property type="molecule type" value="Genomic_DNA"/>
</dbReference>
<dbReference type="Pfam" id="PF20250">
    <property type="entry name" value="FapA_N"/>
    <property type="match status" value="1"/>
</dbReference>
<dbReference type="InterPro" id="IPR046865">
    <property type="entry name" value="FapA_b_solenoid"/>
</dbReference>
<organism evidence="2 3">
    <name type="scientific">Thermanaerosceptrum fracticalcis</name>
    <dbReference type="NCBI Taxonomy" id="1712410"/>
    <lineage>
        <taxon>Bacteria</taxon>
        <taxon>Bacillati</taxon>
        <taxon>Bacillota</taxon>
        <taxon>Clostridia</taxon>
        <taxon>Eubacteriales</taxon>
        <taxon>Peptococcaceae</taxon>
        <taxon>Thermanaerosceptrum</taxon>
    </lineage>
</organism>
<dbReference type="InterPro" id="IPR005646">
    <property type="entry name" value="FapA"/>
</dbReference>
<dbReference type="OrthoDB" id="1279at2"/>
<dbReference type="InterPro" id="IPR046866">
    <property type="entry name" value="FapA_N"/>
</dbReference>
<dbReference type="Pfam" id="PF03961">
    <property type="entry name" value="FapA"/>
    <property type="match status" value="1"/>
</dbReference>
<dbReference type="RefSeq" id="WP_034419740.1">
    <property type="nucleotide sequence ID" value="NZ_CP045798.1"/>
</dbReference>
<dbReference type="KEGG" id="tfr:BR63_05110"/>
<gene>
    <name evidence="2" type="ORF">BR63_05110</name>
</gene>
<keyword evidence="3" id="KW-1185">Reference proteome</keyword>
<reference evidence="2 3" key="1">
    <citation type="journal article" date="2019" name="Front. Microbiol.">
        <title>Thermoanaerosceptrum fracticalcis gen. nov. sp. nov., a Novel Fumarate-Fermenting Microorganism From a Deep Fractured Carbonate Aquifer of the US Great Basin.</title>
        <authorList>
            <person name="Hamilton-Brehm S.D."/>
            <person name="Stewart L.E."/>
            <person name="Zavarin M."/>
            <person name="Caldwell M."/>
            <person name="Lawson P.A."/>
            <person name="Onstott T.C."/>
            <person name="Grzymski J."/>
            <person name="Neveux I."/>
            <person name="Lollar B.S."/>
            <person name="Russell C.E."/>
            <person name="Moser D.P."/>
        </authorList>
    </citation>
    <scope>NUCLEOTIDE SEQUENCE [LARGE SCALE GENOMIC DNA]</scope>
    <source>
        <strain evidence="2 3">DRI-13</strain>
    </source>
</reference>
<proteinExistence type="predicted"/>
<dbReference type="Proteomes" id="UP000515847">
    <property type="component" value="Chromosome"/>
</dbReference>
<name>A0A7G6E0Y9_THEFR</name>